<dbReference type="KEGG" id="mgor:H0P51_15915"/>
<evidence type="ECO:0000256" key="1">
    <source>
        <dbReference type="ARBA" id="ARBA00006754"/>
    </source>
</evidence>
<dbReference type="Pfam" id="PF17853">
    <property type="entry name" value="GGDEF_2"/>
    <property type="match status" value="1"/>
</dbReference>
<evidence type="ECO:0000313" key="6">
    <source>
        <dbReference type="Proteomes" id="UP000510682"/>
    </source>
</evidence>
<gene>
    <name evidence="5" type="ORF">H0P51_15915</name>
</gene>
<dbReference type="InterPro" id="IPR041522">
    <property type="entry name" value="CdaR_GGDEF"/>
</dbReference>
<sequence>MGRSLLSRVDEFCVEQCRLIREHNTACQSYSRVPHADLVGAVKKQDTFILESLGTGHPDTRPASLVGRRRAEQGVPLPDVMSAYRVGLEYLWEKTAEAVAEAQLSLAELQLAGSEIWRSQAEYTEAMSEAYREAATEQLLRQREERSALVTGLLEGRLPGDVTAWDAVRLLGLPESGFFTVAAIKSATLDSRPLRAIEQVLSADGFASAWRLDPDMQIGIIALSAPTDAEQLARSLEKHSLGRIGVSPIYDGHPPPGAALNYAKAALRAATADEPLIVFDAHPYAVAAITDPQTMTLYRDLVLAGLNAIDNSDRRILVSTFRAWVDSGGSVSQTATRMHCHPNTVRYRLGRLKDHTGYDVSVPRDLAQLHLAIEADHRLGPAAGAAQAVQTPR</sequence>
<comment type="similarity">
    <text evidence="1">Belongs to the CdaR family.</text>
</comment>
<feature type="domain" description="PucR C-terminal helix-turn-helix" evidence="2">
    <location>
        <begin position="317"/>
        <end position="375"/>
    </location>
</feature>
<dbReference type="PANTHER" id="PTHR33744">
    <property type="entry name" value="CARBOHYDRATE DIACID REGULATOR"/>
    <property type="match status" value="1"/>
</dbReference>
<feature type="domain" description="CdaR GGDEF-like" evidence="4">
    <location>
        <begin position="157"/>
        <end position="268"/>
    </location>
</feature>
<dbReference type="InterPro" id="IPR025751">
    <property type="entry name" value="RsbRD_N_dom"/>
</dbReference>
<evidence type="ECO:0000259" key="3">
    <source>
        <dbReference type="Pfam" id="PF14361"/>
    </source>
</evidence>
<evidence type="ECO:0000313" key="5">
    <source>
        <dbReference type="EMBL" id="QLL10258.1"/>
    </source>
</evidence>
<name>A0A7D6I967_9MYCO</name>
<reference evidence="6" key="1">
    <citation type="submission" date="2020-07" db="EMBL/GenBank/DDBJ databases">
        <title>Description of Mycobacterium gordonae subsp. intergordonae subsp.nov. and Mycobacterium gordonae subsp. gordonae subsp. nov.</title>
        <authorList>
            <person name="Yu X."/>
        </authorList>
    </citation>
    <scope>NUCLEOTIDE SEQUENCE [LARGE SCALE GENOMIC DNA]</scope>
    <source>
        <strain evidence="6">24</strain>
    </source>
</reference>
<dbReference type="AlphaFoldDB" id="A0A7D6I967"/>
<keyword evidence="6" id="KW-1185">Reference proteome</keyword>
<accession>A0A7D6I967</accession>
<evidence type="ECO:0000259" key="2">
    <source>
        <dbReference type="Pfam" id="PF13556"/>
    </source>
</evidence>
<organism evidence="5 6">
    <name type="scientific">Mycobacterium vicinigordonae</name>
    <dbReference type="NCBI Taxonomy" id="1719132"/>
    <lineage>
        <taxon>Bacteria</taxon>
        <taxon>Bacillati</taxon>
        <taxon>Actinomycetota</taxon>
        <taxon>Actinomycetes</taxon>
        <taxon>Mycobacteriales</taxon>
        <taxon>Mycobacteriaceae</taxon>
        <taxon>Mycobacterium</taxon>
    </lineage>
</organism>
<dbReference type="Gene3D" id="1.10.10.2840">
    <property type="entry name" value="PucR C-terminal helix-turn-helix domain"/>
    <property type="match status" value="1"/>
</dbReference>
<dbReference type="Pfam" id="PF13556">
    <property type="entry name" value="HTH_30"/>
    <property type="match status" value="1"/>
</dbReference>
<dbReference type="EMBL" id="CP059165">
    <property type="protein sequence ID" value="QLL10258.1"/>
    <property type="molecule type" value="Genomic_DNA"/>
</dbReference>
<dbReference type="InterPro" id="IPR025736">
    <property type="entry name" value="PucR_C-HTH_dom"/>
</dbReference>
<dbReference type="PANTHER" id="PTHR33744:SF1">
    <property type="entry name" value="DNA-BINDING TRANSCRIPTIONAL ACTIVATOR ADER"/>
    <property type="match status" value="1"/>
</dbReference>
<feature type="domain" description="RsbT co-antagonist protein RsbRD N-terminal" evidence="3">
    <location>
        <begin position="18"/>
        <end position="146"/>
    </location>
</feature>
<dbReference type="InterPro" id="IPR042070">
    <property type="entry name" value="PucR_C-HTH_sf"/>
</dbReference>
<protein>
    <submittedName>
        <fullName evidence="5">Helix-turn-helix domain-containing protein</fullName>
    </submittedName>
</protein>
<proteinExistence type="inferred from homology"/>
<dbReference type="Proteomes" id="UP000510682">
    <property type="component" value="Chromosome"/>
</dbReference>
<dbReference type="Pfam" id="PF14361">
    <property type="entry name" value="RsbRD_N"/>
    <property type="match status" value="1"/>
</dbReference>
<reference evidence="6" key="3">
    <citation type="submission" date="2023-07" db="EMBL/GenBank/DDBJ databases">
        <title>Description of Mycobacterium gordonae subsp. intergordonae subsp.nov. and Mycobacterium gordonae subsp. gordonae subsp. nov.</title>
        <authorList>
            <person name="Huang H."/>
        </authorList>
    </citation>
    <scope>NUCLEOTIDE SEQUENCE [LARGE SCALE GENOMIC DNA]</scope>
    <source>
        <strain evidence="6">24</strain>
    </source>
</reference>
<evidence type="ECO:0000259" key="4">
    <source>
        <dbReference type="Pfam" id="PF17853"/>
    </source>
</evidence>
<dbReference type="InterPro" id="IPR051448">
    <property type="entry name" value="CdaR-like_regulators"/>
</dbReference>
<reference evidence="5 6" key="2">
    <citation type="submission" date="2020-07" db="EMBL/GenBank/DDBJ databases">
        <authorList>
            <person name="Yu X."/>
        </authorList>
    </citation>
    <scope>NUCLEOTIDE SEQUENCE [LARGE SCALE GENOMIC DNA]</scope>
    <source>
        <strain evidence="6">24</strain>
    </source>
</reference>